<dbReference type="InterPro" id="IPR013763">
    <property type="entry name" value="Cyclin-like_dom"/>
</dbReference>
<feature type="domain" description="Cyclin-like" evidence="7">
    <location>
        <begin position="198"/>
        <end position="279"/>
    </location>
</feature>
<dbReference type="InterPro" id="IPR023486">
    <property type="entry name" value="TFIIB_CS"/>
</dbReference>
<dbReference type="Gene3D" id="1.10.472.170">
    <property type="match status" value="1"/>
</dbReference>
<dbReference type="CDD" id="cd20550">
    <property type="entry name" value="CYCLIN_TFIIB_archaea_like_rpt2"/>
    <property type="match status" value="1"/>
</dbReference>
<dbReference type="InterPro" id="IPR013150">
    <property type="entry name" value="TFIIB_cyclin"/>
</dbReference>
<dbReference type="Pfam" id="PF00382">
    <property type="entry name" value="TFIIB"/>
    <property type="match status" value="1"/>
</dbReference>
<dbReference type="InterPro" id="IPR006671">
    <property type="entry name" value="Cyclin_N"/>
</dbReference>
<dbReference type="GO" id="GO:0070897">
    <property type="term" value="P:transcription preinitiation complex assembly"/>
    <property type="evidence" value="ECO:0007669"/>
    <property type="project" value="InterPro"/>
</dbReference>
<evidence type="ECO:0000256" key="5">
    <source>
        <dbReference type="ARBA" id="ARBA00023163"/>
    </source>
</evidence>
<dbReference type="PRINTS" id="PR00685">
    <property type="entry name" value="TIFACTORIIB"/>
</dbReference>
<evidence type="ECO:0000259" key="7">
    <source>
        <dbReference type="SMART" id="SM00385"/>
    </source>
</evidence>
<protein>
    <recommendedName>
        <fullName evidence="2">Transcription initiation factor IIB</fullName>
    </recommendedName>
</protein>
<reference evidence="8" key="1">
    <citation type="journal article" date="2020" name="mSystems">
        <title>Genome- and Community-Level Interaction Insights into Carbon Utilization and Element Cycling Functions of Hydrothermarchaeota in Hydrothermal Sediment.</title>
        <authorList>
            <person name="Zhou Z."/>
            <person name="Liu Y."/>
            <person name="Xu W."/>
            <person name="Pan J."/>
            <person name="Luo Z.H."/>
            <person name="Li M."/>
        </authorList>
    </citation>
    <scope>NUCLEOTIDE SEQUENCE [LARGE SCALE GENOMIC DNA]</scope>
    <source>
        <strain evidence="8">SpSt-732</strain>
    </source>
</reference>
<dbReference type="EMBL" id="DTFF01000024">
    <property type="protein sequence ID" value="HGI87383.1"/>
    <property type="molecule type" value="Genomic_DNA"/>
</dbReference>
<proteinExistence type="inferred from homology"/>
<evidence type="ECO:0000256" key="6">
    <source>
        <dbReference type="ARBA" id="ARBA00053882"/>
    </source>
</evidence>
<evidence type="ECO:0000256" key="2">
    <source>
        <dbReference type="ARBA" id="ARBA00013932"/>
    </source>
</evidence>
<dbReference type="GO" id="GO:0097550">
    <property type="term" value="C:transcription preinitiation complex"/>
    <property type="evidence" value="ECO:0007669"/>
    <property type="project" value="TreeGrafter"/>
</dbReference>
<dbReference type="PROSITE" id="PS00782">
    <property type="entry name" value="TFIIB"/>
    <property type="match status" value="1"/>
</dbReference>
<evidence type="ECO:0000313" key="8">
    <source>
        <dbReference type="EMBL" id="HGI87383.1"/>
    </source>
</evidence>
<keyword evidence="8" id="KW-0396">Initiation factor</keyword>
<keyword evidence="3" id="KW-0677">Repeat</keyword>
<dbReference type="SMART" id="SM00385">
    <property type="entry name" value="CYCLIN"/>
    <property type="match status" value="2"/>
</dbReference>
<dbReference type="InterPro" id="IPR036915">
    <property type="entry name" value="Cyclin-like_sf"/>
</dbReference>
<dbReference type="CDD" id="cd00043">
    <property type="entry name" value="CYCLIN_SF"/>
    <property type="match status" value="1"/>
</dbReference>
<name>A0A7C4FF84_9CREN</name>
<gene>
    <name evidence="8" type="ORF">ENV14_03200</name>
</gene>
<dbReference type="InterPro" id="IPR000812">
    <property type="entry name" value="TFIIB"/>
</dbReference>
<keyword evidence="4" id="KW-0805">Transcription regulation</keyword>
<dbReference type="PANTHER" id="PTHR11618">
    <property type="entry name" value="TRANSCRIPTION INITIATION FACTOR IIB-RELATED"/>
    <property type="match status" value="1"/>
</dbReference>
<dbReference type="Pfam" id="PF00134">
    <property type="entry name" value="Cyclin_N"/>
    <property type="match status" value="1"/>
</dbReference>
<dbReference type="GO" id="GO:0003743">
    <property type="term" value="F:translation initiation factor activity"/>
    <property type="evidence" value="ECO:0007669"/>
    <property type="project" value="UniProtKB-KW"/>
</dbReference>
<dbReference type="PANTHER" id="PTHR11618:SF13">
    <property type="entry name" value="TRANSCRIPTION INITIATION FACTOR IIB"/>
    <property type="match status" value="1"/>
</dbReference>
<sequence>MNCSSIIVDNERGTLICLDTGEVIEESNIVLSPDWRAYTSEEWSQKAHASSITHKVHDSGLSTEIDISVKKYREAIKSRKLALLQRKTRVDKTERKIVEALTYLNQMSALTTLPSQVIETAAIILKKIFNAIQPRTDKLKTLALASLVIASRKHEIPVRVRELLTRFNIDEEEYWKFISDVYFKVNINEFKAYIDPRKYLPSIITNLNLSQKAYLLAAKMIEIMKREGLTEGKDPAGIAAACVYIASILTDEKKTQKQVAEAANVTEVTIRNRYRDIIDKLNIVIYL</sequence>
<dbReference type="SUPFAM" id="SSF57783">
    <property type="entry name" value="Zinc beta-ribbon"/>
    <property type="match status" value="1"/>
</dbReference>
<dbReference type="Gene3D" id="1.10.472.10">
    <property type="entry name" value="Cyclin-like"/>
    <property type="match status" value="1"/>
</dbReference>
<dbReference type="FunFam" id="1.10.472.10:FF:000023">
    <property type="entry name" value="Transcription initiation factor IIB"/>
    <property type="match status" value="1"/>
</dbReference>
<keyword evidence="5" id="KW-0804">Transcription</keyword>
<dbReference type="AlphaFoldDB" id="A0A7C4FF84"/>
<organism evidence="8">
    <name type="scientific">Ignisphaera aggregans</name>
    <dbReference type="NCBI Taxonomy" id="334771"/>
    <lineage>
        <taxon>Archaea</taxon>
        <taxon>Thermoproteota</taxon>
        <taxon>Thermoprotei</taxon>
        <taxon>Desulfurococcales</taxon>
        <taxon>Desulfurococcaceae</taxon>
        <taxon>Ignisphaera</taxon>
    </lineage>
</organism>
<accession>A0A7C4FF84</accession>
<comment type="similarity">
    <text evidence="1">Belongs to the TFIIB family.</text>
</comment>
<comment type="function">
    <text evidence="6">Stabilizes TBP binding to an archaeal box-A promoter. Also responsible for recruiting RNA polymerase II to the pre-initiation complex (DNA-TBP-TFIIB).</text>
</comment>
<comment type="caution">
    <text evidence="8">The sequence shown here is derived from an EMBL/GenBank/DDBJ whole genome shotgun (WGS) entry which is preliminary data.</text>
</comment>
<feature type="domain" description="Cyclin-like" evidence="7">
    <location>
        <begin position="102"/>
        <end position="183"/>
    </location>
</feature>
<evidence type="ECO:0000256" key="3">
    <source>
        <dbReference type="ARBA" id="ARBA00022737"/>
    </source>
</evidence>
<evidence type="ECO:0000256" key="1">
    <source>
        <dbReference type="ARBA" id="ARBA00010857"/>
    </source>
</evidence>
<evidence type="ECO:0000256" key="4">
    <source>
        <dbReference type="ARBA" id="ARBA00023015"/>
    </source>
</evidence>
<dbReference type="SUPFAM" id="SSF47954">
    <property type="entry name" value="Cyclin-like"/>
    <property type="match status" value="2"/>
</dbReference>
<keyword evidence="8" id="KW-0648">Protein biosynthesis</keyword>
<dbReference type="GO" id="GO:0017025">
    <property type="term" value="F:TBP-class protein binding"/>
    <property type="evidence" value="ECO:0007669"/>
    <property type="project" value="InterPro"/>
</dbReference>